<feature type="region of interest" description="Disordered" evidence="6">
    <location>
        <begin position="801"/>
        <end position="849"/>
    </location>
</feature>
<feature type="compositionally biased region" description="Basic and acidic residues" evidence="6">
    <location>
        <begin position="1162"/>
        <end position="1171"/>
    </location>
</feature>
<feature type="compositionally biased region" description="Acidic residues" evidence="6">
    <location>
        <begin position="4087"/>
        <end position="4096"/>
    </location>
</feature>
<feature type="compositionally biased region" description="Basic and acidic residues" evidence="6">
    <location>
        <begin position="2179"/>
        <end position="2193"/>
    </location>
</feature>
<dbReference type="GO" id="GO:0005737">
    <property type="term" value="C:cytoplasm"/>
    <property type="evidence" value="ECO:0007669"/>
    <property type="project" value="TreeGrafter"/>
</dbReference>
<feature type="compositionally biased region" description="Low complexity" evidence="6">
    <location>
        <begin position="2315"/>
        <end position="2324"/>
    </location>
</feature>
<feature type="region of interest" description="Disordered" evidence="6">
    <location>
        <begin position="1845"/>
        <end position="2386"/>
    </location>
</feature>
<evidence type="ECO:0000256" key="2">
    <source>
        <dbReference type="ARBA" id="ARBA00022679"/>
    </source>
</evidence>
<feature type="compositionally biased region" description="Polar residues" evidence="6">
    <location>
        <begin position="1394"/>
        <end position="1411"/>
    </location>
</feature>
<feature type="compositionally biased region" description="Basic residues" evidence="6">
    <location>
        <begin position="4051"/>
        <end position="4062"/>
    </location>
</feature>
<feature type="domain" description="Protein kinase" evidence="7">
    <location>
        <begin position="3437"/>
        <end position="4014"/>
    </location>
</feature>
<evidence type="ECO:0000256" key="4">
    <source>
        <dbReference type="ARBA" id="ARBA00022777"/>
    </source>
</evidence>
<feature type="region of interest" description="Disordered" evidence="6">
    <location>
        <begin position="5283"/>
        <end position="5411"/>
    </location>
</feature>
<feature type="compositionally biased region" description="Polar residues" evidence="6">
    <location>
        <begin position="2041"/>
        <end position="2055"/>
    </location>
</feature>
<dbReference type="SUPFAM" id="SSF56112">
    <property type="entry name" value="Protein kinase-like (PK-like)"/>
    <property type="match status" value="2"/>
</dbReference>
<feature type="region of interest" description="Disordered" evidence="6">
    <location>
        <begin position="2488"/>
        <end position="2555"/>
    </location>
</feature>
<evidence type="ECO:0000256" key="5">
    <source>
        <dbReference type="ARBA" id="ARBA00022840"/>
    </source>
</evidence>
<feature type="region of interest" description="Disordered" evidence="6">
    <location>
        <begin position="1455"/>
        <end position="1489"/>
    </location>
</feature>
<feature type="compositionally biased region" description="Acidic residues" evidence="6">
    <location>
        <begin position="4254"/>
        <end position="4270"/>
    </location>
</feature>
<feature type="compositionally biased region" description="Low complexity" evidence="6">
    <location>
        <begin position="1765"/>
        <end position="1787"/>
    </location>
</feature>
<feature type="region of interest" description="Disordered" evidence="6">
    <location>
        <begin position="4475"/>
        <end position="4518"/>
    </location>
</feature>
<evidence type="ECO:0000313" key="8">
    <source>
        <dbReference type="EMBL" id="CBZ51811.1"/>
    </source>
</evidence>
<feature type="compositionally biased region" description="Low complexity" evidence="6">
    <location>
        <begin position="1142"/>
        <end position="1160"/>
    </location>
</feature>
<dbReference type="EC" id="2.7.11.1" evidence="1"/>
<feature type="region of interest" description="Disordered" evidence="6">
    <location>
        <begin position="3187"/>
        <end position="3212"/>
    </location>
</feature>
<feature type="compositionally biased region" description="Low complexity" evidence="6">
    <location>
        <begin position="2194"/>
        <end position="2213"/>
    </location>
</feature>
<feature type="compositionally biased region" description="Pro residues" evidence="6">
    <location>
        <begin position="2254"/>
        <end position="2264"/>
    </location>
</feature>
<feature type="compositionally biased region" description="Gly residues" evidence="6">
    <location>
        <begin position="2605"/>
        <end position="2615"/>
    </location>
</feature>
<feature type="compositionally biased region" description="Basic and acidic residues" evidence="6">
    <location>
        <begin position="3307"/>
        <end position="3328"/>
    </location>
</feature>
<proteinExistence type="predicted"/>
<dbReference type="VEuPathDB" id="ToxoDB:NCLIV_0160"/>
<dbReference type="OMA" id="LAYCSPF"/>
<feature type="compositionally biased region" description="Basic and acidic residues" evidence="6">
    <location>
        <begin position="5330"/>
        <end position="5361"/>
    </location>
</feature>
<feature type="region of interest" description="Disordered" evidence="6">
    <location>
        <begin position="1"/>
        <end position="200"/>
    </location>
</feature>
<dbReference type="GO" id="GO:0007059">
    <property type="term" value="P:chromosome segregation"/>
    <property type="evidence" value="ECO:0007669"/>
    <property type="project" value="TreeGrafter"/>
</dbReference>
<feature type="compositionally biased region" description="Basic and acidic residues" evidence="6">
    <location>
        <begin position="136"/>
        <end position="155"/>
    </location>
</feature>
<feature type="compositionally biased region" description="Polar residues" evidence="6">
    <location>
        <begin position="1370"/>
        <end position="1379"/>
    </location>
</feature>
<feature type="compositionally biased region" description="Polar residues" evidence="6">
    <location>
        <begin position="3376"/>
        <end position="3390"/>
    </location>
</feature>
<feature type="compositionally biased region" description="Basic and acidic residues" evidence="6">
    <location>
        <begin position="1464"/>
        <end position="1477"/>
    </location>
</feature>
<feature type="compositionally biased region" description="Basic and acidic residues" evidence="6">
    <location>
        <begin position="5165"/>
        <end position="5175"/>
    </location>
</feature>
<feature type="compositionally biased region" description="Basic and acidic residues" evidence="6">
    <location>
        <begin position="804"/>
        <end position="849"/>
    </location>
</feature>
<feature type="compositionally biased region" description="Basic and acidic residues" evidence="6">
    <location>
        <begin position="4074"/>
        <end position="4083"/>
    </location>
</feature>
<feature type="compositionally biased region" description="Low complexity" evidence="6">
    <location>
        <begin position="2366"/>
        <end position="2377"/>
    </location>
</feature>
<feature type="region of interest" description="Disordered" evidence="6">
    <location>
        <begin position="569"/>
        <end position="590"/>
    </location>
</feature>
<feature type="compositionally biased region" description="Polar residues" evidence="6">
    <location>
        <begin position="1185"/>
        <end position="1201"/>
    </location>
</feature>
<feature type="compositionally biased region" description="Basic and acidic residues" evidence="6">
    <location>
        <begin position="16"/>
        <end position="43"/>
    </location>
</feature>
<feature type="compositionally biased region" description="Basic and acidic residues" evidence="6">
    <location>
        <begin position="1728"/>
        <end position="1760"/>
    </location>
</feature>
<keyword evidence="5" id="KW-0067">ATP-binding</keyword>
<feature type="compositionally biased region" description="Low complexity" evidence="6">
    <location>
        <begin position="523"/>
        <end position="538"/>
    </location>
</feature>
<feature type="region of interest" description="Disordered" evidence="6">
    <location>
        <begin position="3623"/>
        <end position="3704"/>
    </location>
</feature>
<feature type="region of interest" description="Disordered" evidence="6">
    <location>
        <begin position="3720"/>
        <end position="3746"/>
    </location>
</feature>
<feature type="compositionally biased region" description="Polar residues" evidence="6">
    <location>
        <begin position="2488"/>
        <end position="2498"/>
    </location>
</feature>
<reference evidence="9" key="1">
    <citation type="journal article" date="2012" name="PLoS Pathog.">
        <title>Comparative genomics of the apicomplexan parasites Toxoplasma gondii and Neospora caninum: Coccidia differing in host range and transmission strategy.</title>
        <authorList>
            <person name="Reid A.J."/>
            <person name="Vermont S.J."/>
            <person name="Cotton J.A."/>
            <person name="Harris D."/>
            <person name="Hill-Cawthorne G.A."/>
            <person name="Konen-Waisman S."/>
            <person name="Latham S.M."/>
            <person name="Mourier T."/>
            <person name="Norton R."/>
            <person name="Quail M.A."/>
            <person name="Sanders M."/>
            <person name="Shanmugam D."/>
            <person name="Sohal A."/>
            <person name="Wasmuth J.D."/>
            <person name="Brunk B."/>
            <person name="Grigg M.E."/>
            <person name="Howard J.C."/>
            <person name="Parkinson J."/>
            <person name="Roos D.S."/>
            <person name="Trees A.J."/>
            <person name="Berriman M."/>
            <person name="Pain A."/>
            <person name="Wastling J.M."/>
        </authorList>
    </citation>
    <scope>NUCLEOTIDE SEQUENCE [LARGE SCALE GENOMIC DNA]</scope>
    <source>
        <strain evidence="9">Liverpool</strain>
    </source>
</reference>
<feature type="compositionally biased region" description="Low complexity" evidence="6">
    <location>
        <begin position="1688"/>
        <end position="1700"/>
    </location>
</feature>
<feature type="region of interest" description="Disordered" evidence="6">
    <location>
        <begin position="4241"/>
        <end position="4270"/>
    </location>
</feature>
<sequence length="5440" mass="586322">METTVSHRLAAKNWTRTHEIQADTGEKASNRGKDDEKKEEKKEPRKGRTVSDPFVVTQLPLSPADPEKAFALSSSSASLPSPASSSSPSSSCAAPSSPFLPPPASRLPSLQEGASEGHSLADCRCSPGSHNPAPGRDAEKLETRVPSESDGEKPRTQIAVGTRDSERESAHAGHSRISPEEQAGARAGGKASSVNRRRENRAVPLTHAPCVSFFVEDESEKALGGWPGCRSFVVSLAALLEEIRHAAAFLSSVFAPAIRKSWTSKTTETAPRHSQQPPEPLTSSFSPSSSPSSSSPSSSYRSSSYPSSSFPSASSSTPSSSLFPSSPSASLGPLWIQRRGASVPARSGEAVAGLVFVSLLRWVAECFLLHLAGAFSPPASQAERNSAEDGSDDERREEGGSQGRTVEDEASEANEGFSSVHVLVVLLLSLMIQQSPKRVSLLFFECWVERLRQDPAQWKDAALLPLLLTFLHPVQSLCVSLARTSGTFLEALLASTQARVFARVGAQLVAVHDKLRETLLSPLPSSSSLRAPSPEASLHGNDSAQREGSVDKGQIDPALLSGRGLQCGEAQSRKEDAQVQNRGGSASREARRRRGDVYRLCATQRALAAALDILCCYISSRYVSRLEALCVLPGVASLRPRSTAPAGVLPVWCALRAKAPQRRSPRDCLHVISDLRGPQGLGVSVSPRGRDLDGALRLVEAVKKALPVALAVELLHTARGLHAERPEGALDEIAPDDRQTAGSEILAPTQDGGALAFQALANAEVRSCAWSCVSLYNRIRAVLSQAAFAALRRERLANLSPTEAEEKACRGRGEETNQHEDVEERKSPGGRGRWEKRPDADRRVGKDPSDAEDAVLRSLAASPCHVCHAFRLLQLFELLPSRPKKQTRFPASRGSATPPAEPQTTPPSRRGAATLDRAYSQSSPVSAEPAGKQREGREERESRRATEAEAGREARAAEHEQRKETRDTREWIRRRKGEAQTSTSCRRSPGSREASQGGSSVVCLDGGAGEKREREGEGLEGREIKKAALASLISRLFQSHLAGPPPCACALETNSERSCPARLSLRSLAPPSASAARGPWLSPDVAPGRLVDCLFRAQSSSLEFVGALLEVLADACGAEKRRRNHAVARRDADAEVRKETQTAESSTSAAAAPALLALAEPVDVRPDGVREGRRRRETASRTTEWQGNATEIPISYSSVSGDNGFGQPRKRHRGETPEDPTTADEGETEAEEGSEGNQEEAELLEKEGSPGCLGSERRAFWSPQVERDQAYLRHCVAPALLDWLGFFFAPPSGVFHRLLPALHTSLFACFSRSLQAHKEEANGRRTPELSRGFESVLTESERPNSFLPEDVPPSFSSPSLSSCSPRVAISASSRPSSLVSGDGARSPSPPLPSHASNTAAPYPHASSTQVASPPLPSPSLGWGLSRPCASSASRPTWGRVAAKFCPFQGDPTCPSDWVANSGGRGERGEAARREEPRVAGGRGADDEMQCVDEMAKRREDKDDEEGRAQTRNASVCFFSSVSRAQETKTRQRLAALLLRLLNVERDLLALPPSLAHFSGTVLSSFVDAHYFHFLLAYCSPFASSRTVDGELNAKTKSCSQEKETDRDSMAETVFLLCELHLHALVRVAARRSRAATKRLQQFRVFDFLSVHLLSPSADASPCISAARAPAVRVSSRRRFAGRSREGRAAASRLASPALASDGRKRGRVREKKAGKNSKDGASEEQAEGCEHGDTNRDGVEARDGRRRNGPEQGDSPERSGGEAGSRGVSVSLSLRRAVLSTRSSRTSPVPWPSHSRPASGVSLPCFTPTAACKPDSPLSLAATTVSPLSLAAPAVSFRAPETRVWRRDPLTKPEDGPAPQFAASPKGCLSPARRTASWAPTTAAEAASSGRLGNAGRVAFPDGREPRAGDSKWRGGSPEAQGRKGSQAKTHGRKAAKRKEERRHEPGQRREGDGESVRRRSVSSGASCHKPRNKDRKRKREKRRLAASPTRLSPGGRSGEPLPSGRLMRPFIPPLRLDALPPPASYRDLQPPSEAGMVSYGPTSRPATAKAVSSRSRLRPTVSSRRARRASRRSGPEAEGRRPDQARGKGAEKAGREGRDSQGAEEKGSEGEQKCAQEWQTQQVGRDAEGRETHAEDERRERPSPGERRTARHRGGQDPEDAGLPLASDGVASFSRSRSVGEKRSLSPPEPRRPSLSSAAPLRSAESASASPRLPSPPSNPSCELGRNAEESPEVSDSRKESGMKRSGPHGSVAPPPAAIPPERPVFVRPVDAAPCEDALDPAKDSEREKETPESPTVSASSSRLCLAANPRFLSASSPASDSPWPAPAGGEPGVSSRWRQSCGAAGGQRRAPQRGAKREHPIPGLVLSPVSSSTSLAANGLGPLSLGSRNGASQLHFHPSPAPSGSALLDACRRGRETSDGLGLLSRGRAVGVALQEAPTTVYPPQRWSFTRRPSASLSYPSSFSAEKGGSSACPYNLLRRFASETGSFASQSNRQPSRGHVQAASAVPRPCRRRRRFPDCLSLQRDHTASSTALLSRKSVPSVGRGETAPKAEAAGWWWRPRSRPAYHCGGHSPRANGAEVEPETGEAGDCKGENTRMQDGTAGTGTGSGGSGETPRGEAPIGEAQMPSASETGKETGMHAEICVARTLSHTDSLPSFRPTRDAFFWKVPEAASAGPAIRSLASPPTVSPRVCLPGGDRRTPGRALRYTTTDAEEKVRDREDVDRKETSKGAGDVPALSPTGAARHKPPFFPETDLVGNAGLSPQAPSGPPGPSVEPQKSVPSPGGASSNRGRDVALPASSRCSLASLPGSSGVRSSCLALPLTSAAEVPGSPWRRPSHLVKLSAFCSPRPAAGGCLTRPRQRAFSWQPHPFEKLCLLAALVTPRIRGREQLQSGSTNSLKEGAVPSSSASPSSSCCPSSGSSHSSSSLSSSSASLFAEPESNDRAASGKAGRGASPPGETREGGGDGAQIGDAASRLCEREEGDGSEGDAAPDGELGAERRESRSAIPCWVAEPPALVVRPSAQSEEEGTPEDQQVETTAKRLSVSLVPPLLFPWGLSPGLVSTASRVAPGLLVVWEEARFLLREGDREEAKARANVEWVERNVNERWLSRNTRQASCPAYFASLSPGPSVPLPYPEEPSSPAPCARPLSFASLSSASAAAASGSPLFADLSVAGVSPSVSFGFEANGDRSQGEPQRDRTHPGDPGAPSLETLITGAMAAQSEQRLCREGRLHAVAVVLIVALLIQEKRGLLSSDGREGLDALVSPPSTRYDRLSSPSFPSRRDNTGSATPDLLRTARRTGGHSGEEREAQRRSEVESREEDTRRGGVSTRSGDSCEEKKEDQRKERQEGSTGDCLCSGALIPSTSPSPSPSRGSTLCASTPDSPAQGTPGGCTLGFARLLPLLQNHLSFASRVARNRRGTRAVSGERGRWKAADGERRATRGMYGSVWKCATAFPEVPFVAVKRVSAPIDEKSHLIFSSTFHEVVCLDAFRLATPLLSELFDFGLSACDGLLTYTINMKLYGSTLGEWRRGIFAQCSSQPWFALLEGRRREQEREEEEQGREEEESVEFQRAFLPLLLGIFRQIACAVAALHARGILHCDLKCDNVLVDFSTLLPIPRQPLAPLPSRPRRRSLAEKEEEETERGRGDRCESFLSLHAQDAGGGAEKRGLYENEGAPESGRTIAHAKNPKHGECDGLSGENGRHVVGEANCGRSPPVACWPSSSPEKTPVFSRSSWEREEGEEDSPVLTPVVLSHGVLLMPQVALSDFGEACVLAKKWEQPKTRSRGTEVNKSPELLHVVVLAEDSAEASECGCASFPETPRESGGAAGGRAEEGAKGERLRPTRQRRVRLSEREAKRASPETKQPDTQKQASRGAPDLPSSLPESGLYGSHSPALRAANKGDDDSSNPVLCSLAPALPSRLRLASSAMAADVWALGCLFFELVTGHFLFASNPCFYLRLSGRLPLLDGFARERLDAVHPLLVPFLRRLLRRDAARRPSASQVVSLVDALLLAVFHWRGTDSGGVTSEKARKTQGERRSKAERTPAKQPRRRSQRRHTGGVRGEKGTAGTGHEEREREGQGEAQDVEEREESDGEAREDVKRGTKQKQSWGVQTGARDACEDGRCDARAEWNETYLSLAGCRFYLGMSPSPVRGAGITQEATQTPQRRADTAGSKNDRHAKDEEMESIPEVTRHAGTHSLVDSSGFSRNVSQTTTQTRREATQEASCISLRVAGTHERETDRSRFSGGDCDASDADPGTESEGEQETGDWFREQELDRGALFSCGDFWAFDAPGRSGCMLRVLRDVEIWMLPGDSSCRKTFSAPKSSVASPSFLAPRIASSLLSGDAGWRAQAPRLNRFLSRFSFIVDCRKPLRLPRKGQRTQMHTCAVLPSRPPSPSRSARSVALSPRFLGLGEAEASADPPAVKGWKTENTARHQVCRCSRFTSRSLPPSVSGWRRVLSFSAFCLSGGWSAASDEEGERGDERPGAGGTAGSKEGRQMGRKDSGSLGTGNASYRFPEDRFSAVVGQEGGEPCVRNNSARVLDFKAKARTENELRKGGKKRKLGTRPWLRRDKAFAAFLPALFDFLREAAACGARVLLVDEEGPLRPGDDTEGFGELREESEAETQESVSIACAIALVMEGLSLDPFRAANLLSSQCIYTSLTAATRNVLSTLFRERLRTAKRPTFFFHAGPREGTRVGSPLLAKKQRDASAFSQTKAEKRMNGVRPLDDVAADRETAGSRHCFQKNRRDRRMNTGLNDAFARPSTLRDRSNPASWVCSVFPRMREMGQDRREETDGRKGKVQTSAGETEALFVSSLSCLCGSCVWRPTARSFADLCFLSQKGDNLVTGSSCVASPSSFSTGSHFAFAFSSFGQPFSICQASACCSWNGVPGGGAQDAEARRCLSQLSGSKVEERREGRREDRATGESWICCCRMCPLRGLCSVYTVHIRAAYGLSGLAGISWRLLFLFPRAEAPRGGEEVQRKRSKQEGQRRDLNVNASIFSLLHLLAGGRTGQLECTYSGLQDLTEGPIANAEEVSLSQLLHRPVASSSLGCFSSPGCGCLGAGDCREGQTEARRKNERQGQEDGSGAETTARDEQGDEKEQRVASDHAFAPGNCDTVRHVQWKYFRCRNCHLLSFALGFPSSGCVTQGRGEETEAEDEGRYERSRTFEAETDTEGSEKDARETGDLEQSRDRRFQNRQQSAAPATAQRREKRDRFRLCAILAFPVHHSGRQRSGGLQVVGEAREMPGEIRSGVEREWCAEDAGRVCLPTCCIEADEEEGESKDEASTTGGDSGRTGASVHGGTERKWKERDLREGGHPGNQREISEEKDRLTFDARSIGRQEVQEKSPQSEKRGGLRRRKEAPHGKDRRQREEEERTSNSCCFQETHATDHGSEWSGSEASPRARRPVLTELLLSDVLFCQDWQNDRHFQNLR</sequence>
<dbReference type="InParanoid" id="F0VDL8"/>
<feature type="compositionally biased region" description="Basic and acidic residues" evidence="6">
    <location>
        <begin position="1938"/>
        <end position="1958"/>
    </location>
</feature>
<dbReference type="eggNOG" id="ENOG502QYQV">
    <property type="taxonomic scope" value="Eukaryota"/>
</dbReference>
<feature type="compositionally biased region" description="Basic and acidic residues" evidence="6">
    <location>
        <begin position="4498"/>
        <end position="4508"/>
    </location>
</feature>
<feature type="region of interest" description="Disordered" evidence="6">
    <location>
        <begin position="4158"/>
        <end position="4190"/>
    </location>
</feature>
<dbReference type="PANTHER" id="PTHR43671">
    <property type="entry name" value="SERINE/THREONINE-PROTEIN KINASE NEK"/>
    <property type="match status" value="1"/>
</dbReference>
<feature type="compositionally biased region" description="Basic and acidic residues" evidence="6">
    <location>
        <begin position="5097"/>
        <end position="5112"/>
    </location>
</feature>
<dbReference type="PROSITE" id="PS00108">
    <property type="entry name" value="PROTEIN_KINASE_ST"/>
    <property type="match status" value="1"/>
</dbReference>
<dbReference type="Proteomes" id="UP000007494">
    <property type="component" value="Chromosome VI"/>
</dbReference>
<feature type="region of interest" description="Disordered" evidence="6">
    <location>
        <begin position="4025"/>
        <end position="4123"/>
    </location>
</feature>
<feature type="region of interest" description="Disordered" evidence="6">
    <location>
        <begin position="264"/>
        <end position="301"/>
    </location>
</feature>
<name>F0VDL8_NEOCL</name>
<feature type="compositionally biased region" description="Basic and acidic residues" evidence="6">
    <location>
        <begin position="931"/>
        <end position="971"/>
    </location>
</feature>
<evidence type="ECO:0000256" key="6">
    <source>
        <dbReference type="SAM" id="MobiDB-lite"/>
    </source>
</evidence>
<feature type="compositionally biased region" description="Basic and acidic residues" evidence="6">
    <location>
        <begin position="2715"/>
        <end position="2731"/>
    </location>
</feature>
<feature type="compositionally biased region" description="Basic and acidic residues" evidence="6">
    <location>
        <begin position="2126"/>
        <end position="2149"/>
    </location>
</feature>
<feature type="compositionally biased region" description="Basic residues" evidence="6">
    <location>
        <begin position="1969"/>
        <end position="1985"/>
    </location>
</feature>
<dbReference type="InterPro" id="IPR000719">
    <property type="entry name" value="Prot_kinase_dom"/>
</dbReference>
<dbReference type="GO" id="GO:0004674">
    <property type="term" value="F:protein serine/threonine kinase activity"/>
    <property type="evidence" value="ECO:0007669"/>
    <property type="project" value="UniProtKB-EC"/>
</dbReference>
<feature type="compositionally biased region" description="Basic and acidic residues" evidence="6">
    <location>
        <begin position="5182"/>
        <end position="5201"/>
    </location>
</feature>
<feature type="compositionally biased region" description="Low complexity" evidence="6">
    <location>
        <begin position="281"/>
        <end position="301"/>
    </location>
</feature>
<feature type="region of interest" description="Disordered" evidence="6">
    <location>
        <begin position="1340"/>
        <end position="1418"/>
    </location>
</feature>
<feature type="compositionally biased region" description="Low complexity" evidence="6">
    <location>
        <begin position="1352"/>
        <end position="1365"/>
    </location>
</feature>
<dbReference type="GO" id="GO:0005524">
    <property type="term" value="F:ATP binding"/>
    <property type="evidence" value="ECO:0007669"/>
    <property type="project" value="UniProtKB-KW"/>
</dbReference>
<evidence type="ECO:0000259" key="7">
    <source>
        <dbReference type="PROSITE" id="PS50011"/>
    </source>
</evidence>
<gene>
    <name evidence="8" type="ORF">NCLIV_0160</name>
</gene>
<feature type="compositionally biased region" description="Low complexity" evidence="6">
    <location>
        <begin position="2947"/>
        <end position="2961"/>
    </location>
</feature>
<feature type="compositionally biased region" description="Basic and acidic residues" evidence="6">
    <location>
        <begin position="1008"/>
        <end position="1019"/>
    </location>
</feature>
<dbReference type="InterPro" id="IPR008271">
    <property type="entry name" value="Ser/Thr_kinase_AS"/>
</dbReference>
<feature type="compositionally biased region" description="Basic and acidic residues" evidence="6">
    <location>
        <begin position="1128"/>
        <end position="1141"/>
    </location>
</feature>
<organism evidence="8 9">
    <name type="scientific">Neospora caninum (strain Liverpool)</name>
    <dbReference type="NCBI Taxonomy" id="572307"/>
    <lineage>
        <taxon>Eukaryota</taxon>
        <taxon>Sar</taxon>
        <taxon>Alveolata</taxon>
        <taxon>Apicomplexa</taxon>
        <taxon>Conoidasida</taxon>
        <taxon>Coccidia</taxon>
        <taxon>Eucoccidiorida</taxon>
        <taxon>Eimeriorina</taxon>
        <taxon>Sarcocystidae</taxon>
        <taxon>Neospora</taxon>
    </lineage>
</organism>
<dbReference type="GO" id="GO:0005813">
    <property type="term" value="C:centrosome"/>
    <property type="evidence" value="ECO:0007669"/>
    <property type="project" value="TreeGrafter"/>
</dbReference>
<feature type="region of interest" description="Disordered" evidence="6">
    <location>
        <begin position="2892"/>
        <end position="3010"/>
    </location>
</feature>
<feature type="region of interest" description="Disordered" evidence="6">
    <location>
        <begin position="379"/>
        <end position="412"/>
    </location>
</feature>
<feature type="compositionally biased region" description="Basic and acidic residues" evidence="6">
    <location>
        <begin position="3834"/>
        <end position="3845"/>
    </location>
</feature>
<evidence type="ECO:0000313" key="9">
    <source>
        <dbReference type="Proteomes" id="UP000007494"/>
    </source>
</evidence>
<feature type="compositionally biased region" description="Basic and acidic residues" evidence="6">
    <location>
        <begin position="2074"/>
        <end position="2115"/>
    </location>
</feature>
<feature type="compositionally biased region" description="Low complexity" evidence="6">
    <location>
        <begin position="1875"/>
        <end position="1889"/>
    </location>
</feature>
<dbReference type="RefSeq" id="XP_003881844.1">
    <property type="nucleotide sequence ID" value="XM_003881795.1"/>
</dbReference>
<feature type="compositionally biased region" description="Basic and acidic residues" evidence="6">
    <location>
        <begin position="4031"/>
        <end position="4048"/>
    </location>
</feature>
<protein>
    <recommendedName>
        <fullName evidence="1">non-specific serine/threonine protein kinase</fullName>
        <ecNumber evidence="1">2.7.11.1</ecNumber>
    </recommendedName>
</protein>
<feature type="region of interest" description="Disordered" evidence="6">
    <location>
        <begin position="1673"/>
        <end position="1801"/>
    </location>
</feature>
<feature type="region of interest" description="Disordered" evidence="6">
    <location>
        <begin position="2682"/>
        <end position="2798"/>
    </location>
</feature>
<dbReference type="GO" id="GO:0005634">
    <property type="term" value="C:nucleus"/>
    <property type="evidence" value="ECO:0007669"/>
    <property type="project" value="TreeGrafter"/>
</dbReference>
<feature type="compositionally biased region" description="Acidic residues" evidence="6">
    <location>
        <begin position="2984"/>
        <end position="2995"/>
    </location>
</feature>
<dbReference type="SMART" id="SM00220">
    <property type="entry name" value="S_TKc"/>
    <property type="match status" value="1"/>
</dbReference>
<dbReference type="EMBL" id="FR823387">
    <property type="protein sequence ID" value="CBZ51811.1"/>
    <property type="molecule type" value="Genomic_DNA"/>
</dbReference>
<feature type="region of interest" description="Disordered" evidence="6">
    <location>
        <begin position="3260"/>
        <end position="3393"/>
    </location>
</feature>
<accession>F0VDL8</accession>
<feature type="compositionally biased region" description="Polar residues" evidence="6">
    <location>
        <begin position="2294"/>
        <end position="2304"/>
    </location>
</feature>
<feature type="compositionally biased region" description="Polar residues" evidence="6">
    <location>
        <begin position="2893"/>
        <end position="2902"/>
    </location>
</feature>
<feature type="region of interest" description="Disordered" evidence="6">
    <location>
        <begin position="5078"/>
        <end position="5112"/>
    </location>
</feature>
<dbReference type="GeneID" id="13444363"/>
<feature type="compositionally biased region" description="Basic and acidic residues" evidence="6">
    <location>
        <begin position="1711"/>
        <end position="1721"/>
    </location>
</feature>
<feature type="compositionally biased region" description="Basic and acidic residues" evidence="6">
    <location>
        <begin position="3337"/>
        <end position="3352"/>
    </location>
</feature>
<dbReference type="PANTHER" id="PTHR43671:SF13">
    <property type="entry name" value="SERINE_THREONINE-PROTEIN KINASE NEK2"/>
    <property type="match status" value="1"/>
</dbReference>
<feature type="region of interest" description="Disordered" evidence="6">
    <location>
        <begin position="884"/>
        <end position="1019"/>
    </location>
</feature>
<feature type="compositionally biased region" description="Basic and acidic residues" evidence="6">
    <location>
        <begin position="5309"/>
        <end position="5323"/>
    </location>
</feature>
<feature type="compositionally biased region" description="Low complexity" evidence="6">
    <location>
        <begin position="69"/>
        <end position="97"/>
    </location>
</feature>
<dbReference type="OrthoDB" id="440949at2759"/>
<feature type="region of interest" description="Disordered" evidence="6">
    <location>
        <begin position="1120"/>
        <end position="1251"/>
    </location>
</feature>
<dbReference type="Gene3D" id="1.10.510.10">
    <property type="entry name" value="Transferase(Phosphotransferase) domain 1"/>
    <property type="match status" value="2"/>
</dbReference>
<evidence type="ECO:0000256" key="1">
    <source>
        <dbReference type="ARBA" id="ARBA00012513"/>
    </source>
</evidence>
<evidence type="ECO:0000256" key="3">
    <source>
        <dbReference type="ARBA" id="ARBA00022741"/>
    </source>
</evidence>
<dbReference type="InterPro" id="IPR050660">
    <property type="entry name" value="NEK_Ser/Thr_kinase"/>
</dbReference>
<dbReference type="PROSITE" id="PS50011">
    <property type="entry name" value="PROTEIN_KINASE_DOM"/>
    <property type="match status" value="1"/>
</dbReference>
<feature type="region of interest" description="Disordered" evidence="6">
    <location>
        <begin position="523"/>
        <end position="551"/>
    </location>
</feature>
<feature type="compositionally biased region" description="Acidic residues" evidence="6">
    <location>
        <begin position="1217"/>
        <end position="1242"/>
    </location>
</feature>
<keyword evidence="9" id="KW-1185">Reference proteome</keyword>
<feature type="compositionally biased region" description="Basic and acidic residues" evidence="6">
    <location>
        <begin position="3853"/>
        <end position="3870"/>
    </location>
</feature>
<feature type="compositionally biased region" description="Basic and acidic residues" evidence="6">
    <location>
        <begin position="3190"/>
        <end position="3205"/>
    </location>
</feature>
<keyword evidence="3" id="KW-0547">Nucleotide-binding</keyword>
<keyword evidence="4 8" id="KW-0418">Kinase</keyword>
<feature type="compositionally biased region" description="Basic and acidic residues" evidence="6">
    <location>
        <begin position="5078"/>
        <end position="5088"/>
    </location>
</feature>
<dbReference type="InterPro" id="IPR011009">
    <property type="entry name" value="Kinase-like_dom_sf"/>
</dbReference>
<feature type="compositionally biased region" description="Low complexity" evidence="6">
    <location>
        <begin position="2909"/>
        <end position="2938"/>
    </location>
</feature>
<feature type="compositionally biased region" description="Basic and acidic residues" evidence="6">
    <location>
        <begin position="5369"/>
        <end position="5384"/>
    </location>
</feature>
<feature type="compositionally biased region" description="Basic and acidic residues" evidence="6">
    <location>
        <begin position="2281"/>
        <end position="2293"/>
    </location>
</feature>
<keyword evidence="2" id="KW-0808">Transferase</keyword>
<feature type="region of interest" description="Disordered" evidence="6">
    <location>
        <begin position="2570"/>
        <end position="2637"/>
    </location>
</feature>
<feature type="compositionally biased region" description="Polar residues" evidence="6">
    <location>
        <begin position="264"/>
        <end position="276"/>
    </location>
</feature>
<feature type="compositionally biased region" description="Basic and acidic residues" evidence="6">
    <location>
        <begin position="1902"/>
        <end position="1913"/>
    </location>
</feature>
<feature type="compositionally biased region" description="Basic and acidic residues" evidence="6">
    <location>
        <begin position="1845"/>
        <end position="1855"/>
    </location>
</feature>
<feature type="region of interest" description="Disordered" evidence="6">
    <location>
        <begin position="3816"/>
        <end position="3909"/>
    </location>
</feature>
<feature type="region of interest" description="Disordered" evidence="6">
    <location>
        <begin position="5152"/>
        <end position="5217"/>
    </location>
</feature>
<feature type="compositionally biased region" description="Basic and acidic residues" evidence="6">
    <location>
        <begin position="4170"/>
        <end position="4185"/>
    </location>
</feature>